<comment type="caution">
    <text evidence="1">The sequence shown here is derived from an EMBL/GenBank/DDBJ whole genome shotgun (WGS) entry which is preliminary data.</text>
</comment>
<dbReference type="EMBL" id="JAFBBU010000001">
    <property type="protein sequence ID" value="MBM7473004.1"/>
    <property type="molecule type" value="Genomic_DNA"/>
</dbReference>
<reference evidence="1 2" key="1">
    <citation type="submission" date="2021-01" db="EMBL/GenBank/DDBJ databases">
        <title>Sequencing the genomes of 1000 actinobacteria strains.</title>
        <authorList>
            <person name="Klenk H.-P."/>
        </authorList>
    </citation>
    <scope>NUCLEOTIDE SEQUENCE [LARGE SCALE GENOMIC DNA]</scope>
    <source>
        <strain evidence="1 2">DSM 13057</strain>
    </source>
</reference>
<evidence type="ECO:0000313" key="1">
    <source>
        <dbReference type="EMBL" id="MBM7473004.1"/>
    </source>
</evidence>
<evidence type="ECO:0008006" key="3">
    <source>
        <dbReference type="Google" id="ProtNLM"/>
    </source>
</evidence>
<protein>
    <recommendedName>
        <fullName evidence="3">DUF3892 domain-containing protein</fullName>
    </recommendedName>
</protein>
<gene>
    <name evidence="1" type="ORF">JOE66_002638</name>
</gene>
<name>A0ABS2L7L3_9MICO</name>
<dbReference type="InterPro" id="IPR024997">
    <property type="entry name" value="DUF3892"/>
</dbReference>
<dbReference type="RefSeq" id="WP_205110137.1">
    <property type="nucleotide sequence ID" value="NZ_BAAAHT010000003.1"/>
</dbReference>
<evidence type="ECO:0000313" key="2">
    <source>
        <dbReference type="Proteomes" id="UP000776164"/>
    </source>
</evidence>
<keyword evidence="2" id="KW-1185">Reference proteome</keyword>
<proteinExistence type="predicted"/>
<dbReference type="Pfam" id="PF13031">
    <property type="entry name" value="DUF3892"/>
    <property type="match status" value="1"/>
</dbReference>
<accession>A0ABS2L7L3</accession>
<sequence length="87" mass="9911">MAKRRIIATRKDEFGYITHVRFDSAEASALLAVPEVILDLELGDHSYFVELPDQRAVVRHARDAGGTYLRADWEPDDRNNLLDLPDC</sequence>
<dbReference type="Proteomes" id="UP000776164">
    <property type="component" value="Unassembled WGS sequence"/>
</dbReference>
<organism evidence="1 2">
    <name type="scientific">Subtercola frigoramans</name>
    <dbReference type="NCBI Taxonomy" id="120298"/>
    <lineage>
        <taxon>Bacteria</taxon>
        <taxon>Bacillati</taxon>
        <taxon>Actinomycetota</taxon>
        <taxon>Actinomycetes</taxon>
        <taxon>Micrococcales</taxon>
        <taxon>Microbacteriaceae</taxon>
        <taxon>Subtercola</taxon>
    </lineage>
</organism>